<accession>A0ABS1BME0</accession>
<protein>
    <submittedName>
        <fullName evidence="1">Uncharacterized protein</fullName>
    </submittedName>
</protein>
<evidence type="ECO:0000313" key="2">
    <source>
        <dbReference type="Proteomes" id="UP000660024"/>
    </source>
</evidence>
<sequence>MTTLTIQIDDQEKDSLKKVLRKMNVEILNETNLIPNKITQKTIEQARKGKGLGKVITDIDEFMDSI</sequence>
<dbReference type="Proteomes" id="UP000660024">
    <property type="component" value="Unassembled WGS sequence"/>
</dbReference>
<dbReference type="EMBL" id="JAEHFY010000021">
    <property type="protein sequence ID" value="MBK0384040.1"/>
    <property type="molecule type" value="Genomic_DNA"/>
</dbReference>
<comment type="caution">
    <text evidence="1">The sequence shown here is derived from an EMBL/GenBank/DDBJ whole genome shotgun (WGS) entry which is preliminary data.</text>
</comment>
<reference evidence="1 2" key="1">
    <citation type="submission" date="2020-12" db="EMBL/GenBank/DDBJ databases">
        <title>Bacterial novel species Pedobacter sp. SD-b isolated from soil.</title>
        <authorList>
            <person name="Jung H.-Y."/>
        </authorList>
    </citation>
    <scope>NUCLEOTIDE SEQUENCE [LARGE SCALE GENOMIC DNA]</scope>
    <source>
        <strain evidence="1 2">SD-b</strain>
    </source>
</reference>
<name>A0ABS1BME0_9SPHI</name>
<gene>
    <name evidence="1" type="ORF">I5M32_13810</name>
</gene>
<dbReference type="RefSeq" id="WP_200587383.1">
    <property type="nucleotide sequence ID" value="NZ_JAEHFY010000021.1"/>
</dbReference>
<organism evidence="1 2">
    <name type="scientific">Pedobacter segetis</name>
    <dbReference type="NCBI Taxonomy" id="2793069"/>
    <lineage>
        <taxon>Bacteria</taxon>
        <taxon>Pseudomonadati</taxon>
        <taxon>Bacteroidota</taxon>
        <taxon>Sphingobacteriia</taxon>
        <taxon>Sphingobacteriales</taxon>
        <taxon>Sphingobacteriaceae</taxon>
        <taxon>Pedobacter</taxon>
    </lineage>
</organism>
<evidence type="ECO:0000313" key="1">
    <source>
        <dbReference type="EMBL" id="MBK0384040.1"/>
    </source>
</evidence>
<keyword evidence="2" id="KW-1185">Reference proteome</keyword>
<proteinExistence type="predicted"/>